<dbReference type="PANTHER" id="PTHR35272">
    <property type="entry name" value="THIOL:DISULFIDE INTERCHANGE PROTEIN DSBC-RELATED"/>
    <property type="match status" value="1"/>
</dbReference>
<dbReference type="PANTHER" id="PTHR35272:SF4">
    <property type="entry name" value="THIOL:DISULFIDE INTERCHANGE PROTEIN DSBG"/>
    <property type="match status" value="1"/>
</dbReference>
<dbReference type="InterPro" id="IPR036249">
    <property type="entry name" value="Thioredoxin-like_sf"/>
</dbReference>
<keyword evidence="2" id="KW-0413">Isomerase</keyword>
<dbReference type="AlphaFoldDB" id="T0ZU96"/>
<dbReference type="Gene3D" id="3.10.450.70">
    <property type="entry name" value="Disulphide bond isomerase, DsbC/G, N-terminal"/>
    <property type="match status" value="1"/>
</dbReference>
<reference evidence="2" key="2">
    <citation type="journal article" date="2014" name="ISME J.">
        <title>Microbial stratification in low pH oxic and suboxic macroscopic growths along an acid mine drainage.</title>
        <authorList>
            <person name="Mendez-Garcia C."/>
            <person name="Mesa V."/>
            <person name="Sprenger R.R."/>
            <person name="Richter M."/>
            <person name="Diez M.S."/>
            <person name="Solano J."/>
            <person name="Bargiela R."/>
            <person name="Golyshina O.V."/>
            <person name="Manteca A."/>
            <person name="Ramos J.L."/>
            <person name="Gallego J.R."/>
            <person name="Llorente I."/>
            <person name="Martins Dos Santos V.A."/>
            <person name="Jensen O.N."/>
            <person name="Pelaez A.I."/>
            <person name="Sanchez J."/>
            <person name="Ferrer M."/>
        </authorList>
    </citation>
    <scope>NUCLEOTIDE SEQUENCE</scope>
</reference>
<dbReference type="Gene3D" id="3.40.30.10">
    <property type="entry name" value="Glutaredoxin"/>
    <property type="match status" value="1"/>
</dbReference>
<dbReference type="EMBL" id="AUZY01007023">
    <property type="protein sequence ID" value="EQD51866.1"/>
    <property type="molecule type" value="Genomic_DNA"/>
</dbReference>
<feature type="domain" description="Thioredoxin-like fold" evidence="1">
    <location>
        <begin position="129"/>
        <end position="253"/>
    </location>
</feature>
<organism evidence="2">
    <name type="scientific">mine drainage metagenome</name>
    <dbReference type="NCBI Taxonomy" id="410659"/>
    <lineage>
        <taxon>unclassified sequences</taxon>
        <taxon>metagenomes</taxon>
        <taxon>ecological metagenomes</taxon>
    </lineage>
</organism>
<proteinExistence type="predicted"/>
<evidence type="ECO:0000259" key="1">
    <source>
        <dbReference type="Pfam" id="PF13098"/>
    </source>
</evidence>
<protein>
    <submittedName>
        <fullName evidence="2">Disulfide isomerase/thiol-disulfide oxidase</fullName>
    </submittedName>
</protein>
<dbReference type="NCBIfam" id="NF008657">
    <property type="entry name" value="PRK11657.1"/>
    <property type="match status" value="1"/>
</dbReference>
<evidence type="ECO:0000313" key="2">
    <source>
        <dbReference type="EMBL" id="EQD51866.1"/>
    </source>
</evidence>
<comment type="caution">
    <text evidence="2">The sequence shown here is derived from an EMBL/GenBank/DDBJ whole genome shotgun (WGS) entry which is preliminary data.</text>
</comment>
<dbReference type="GO" id="GO:0042597">
    <property type="term" value="C:periplasmic space"/>
    <property type="evidence" value="ECO:0007669"/>
    <property type="project" value="InterPro"/>
</dbReference>
<reference evidence="2" key="1">
    <citation type="submission" date="2013-08" db="EMBL/GenBank/DDBJ databases">
        <authorList>
            <person name="Mendez C."/>
            <person name="Richter M."/>
            <person name="Ferrer M."/>
            <person name="Sanchez J."/>
        </authorList>
    </citation>
    <scope>NUCLEOTIDE SEQUENCE</scope>
</reference>
<dbReference type="SUPFAM" id="SSF52833">
    <property type="entry name" value="Thioredoxin-like"/>
    <property type="match status" value="1"/>
</dbReference>
<gene>
    <name evidence="2" type="ORF">B1B_10836</name>
</gene>
<name>T0ZU96_9ZZZZ</name>
<dbReference type="Pfam" id="PF13098">
    <property type="entry name" value="Thioredoxin_2"/>
    <property type="match status" value="1"/>
</dbReference>
<accession>T0ZU96</accession>
<dbReference type="InterPro" id="IPR012336">
    <property type="entry name" value="Thioredoxin-like_fold"/>
</dbReference>
<dbReference type="GO" id="GO:0016853">
    <property type="term" value="F:isomerase activity"/>
    <property type="evidence" value="ECO:0007669"/>
    <property type="project" value="UniProtKB-KW"/>
</dbReference>
<dbReference type="InterPro" id="IPR009094">
    <property type="entry name" value="DiS-bond_isomerase_DsbC/G_N_sf"/>
</dbReference>
<dbReference type="InterPro" id="IPR051470">
    <property type="entry name" value="Thiol:disulfide_interchange"/>
</dbReference>
<sequence>MVVGCPKAPSASCLRRVLAVGFACILIAPLAWARGPNPQTLHLFKEMGARVVRRFPTGVGVEGYVIQSGMHRAVVYTVGGGQAILFGRLINAQGQNLTGYFIDRYLVRGGVWKRLASSPWIAEGSAHPRRIVYALVDPNCVYCHHFWKWVQPYFKKGLQVRYLMVAVLARSSLGKAARVLQSRDPARAYNQMEEAYAKGGLAPLARSQIDSKTYAKIRNMTLLFSWLGFRGTPAIIVQGAQGGLRLTSGVPPQKDLPSLLGLAPGS</sequence>